<reference evidence="3 4" key="1">
    <citation type="submission" date="2013-01" db="EMBL/GenBank/DDBJ databases">
        <authorList>
            <person name="Bench S."/>
        </authorList>
    </citation>
    <scope>NUCLEOTIDE SEQUENCE [LARGE SCALE GENOMIC DNA]</scope>
    <source>
        <strain evidence="3 4">WH 0005</strain>
    </source>
</reference>
<evidence type="ECO:0000313" key="4">
    <source>
        <dbReference type="Proteomes" id="UP000017981"/>
    </source>
</evidence>
<dbReference type="EMBL" id="CAQL01001183">
    <property type="protein sequence ID" value="CCQ59178.1"/>
    <property type="molecule type" value="Genomic_DNA"/>
</dbReference>
<feature type="transmembrane region" description="Helical" evidence="2">
    <location>
        <begin position="64"/>
        <end position="83"/>
    </location>
</feature>
<comment type="caution">
    <text evidence="3">The sequence shown here is derived from an EMBL/GenBank/DDBJ whole genome shotgun (WGS) entry which is preliminary data.</text>
</comment>
<evidence type="ECO:0000313" key="3">
    <source>
        <dbReference type="EMBL" id="CCQ59178.1"/>
    </source>
</evidence>
<feature type="compositionally biased region" description="Basic and acidic residues" evidence="1">
    <location>
        <begin position="1"/>
        <end position="11"/>
    </location>
</feature>
<dbReference type="Proteomes" id="UP000017981">
    <property type="component" value="Unassembled WGS sequence"/>
</dbReference>
<keyword evidence="2" id="KW-1133">Transmembrane helix</keyword>
<name>T2J1M6_CROWT</name>
<sequence length="96" mass="10975">MSETSRAKASEIRQPVNKQMPKRARSRGLGNPSVNSRCNSAVFNTLAWPWPLTFMGVRLLNFLYLRYVSIVDFTPGCLFFVTLKLGTLTELRKCYL</sequence>
<dbReference type="AlphaFoldDB" id="T2J1M6"/>
<protein>
    <submittedName>
        <fullName evidence="3">Uncharacterized protein</fullName>
    </submittedName>
</protein>
<accession>T2J1M6</accession>
<evidence type="ECO:0000256" key="1">
    <source>
        <dbReference type="SAM" id="MobiDB-lite"/>
    </source>
</evidence>
<keyword evidence="2" id="KW-0472">Membrane</keyword>
<reference evidence="3 4" key="2">
    <citation type="submission" date="2013-09" db="EMBL/GenBank/DDBJ databases">
        <title>Whole genome comparison of six Crocosphaera watsonii strains with differing phenotypes.</title>
        <authorList>
            <person name="Bench S.R."/>
            <person name="Heller P."/>
            <person name="Frank I."/>
            <person name="Arciniega M."/>
            <person name="Shilova I.N."/>
            <person name="Zehr J.P."/>
        </authorList>
    </citation>
    <scope>NUCLEOTIDE SEQUENCE [LARGE SCALE GENOMIC DNA]</scope>
    <source>
        <strain evidence="3 4">WH 0005</strain>
    </source>
</reference>
<feature type="region of interest" description="Disordered" evidence="1">
    <location>
        <begin position="1"/>
        <end position="35"/>
    </location>
</feature>
<gene>
    <name evidence="3" type="ORF">CWATWH0005_3999</name>
</gene>
<keyword evidence="2" id="KW-0812">Transmembrane</keyword>
<proteinExistence type="predicted"/>
<organism evidence="3 4">
    <name type="scientific">Crocosphaera watsonii WH 0005</name>
    <dbReference type="NCBI Taxonomy" id="423472"/>
    <lineage>
        <taxon>Bacteria</taxon>
        <taxon>Bacillati</taxon>
        <taxon>Cyanobacteriota</taxon>
        <taxon>Cyanophyceae</taxon>
        <taxon>Oscillatoriophycideae</taxon>
        <taxon>Chroococcales</taxon>
        <taxon>Aphanothecaceae</taxon>
        <taxon>Crocosphaera</taxon>
    </lineage>
</organism>
<evidence type="ECO:0000256" key="2">
    <source>
        <dbReference type="SAM" id="Phobius"/>
    </source>
</evidence>